<accession>A0A5B6VVZ5</accession>
<keyword evidence="2" id="KW-0547">Nucleotide-binding</keyword>
<evidence type="ECO:0000256" key="3">
    <source>
        <dbReference type="ARBA" id="ARBA00022821"/>
    </source>
</evidence>
<protein>
    <submittedName>
        <fullName evidence="5">Disease resistance protein RGA2-like</fullName>
    </submittedName>
</protein>
<sequence length="103" mass="11985">MAKSFLSVIVENLLNNIISLTIKQTISLLNANYLERLEETMTYNKVALLDVEKLHQHNQTLRLSLTKLRGVFYDTEDVLDEFRLETIATIFKRFNLGENVQIL</sequence>
<dbReference type="Pfam" id="PF18052">
    <property type="entry name" value="Rx_N"/>
    <property type="match status" value="1"/>
</dbReference>
<dbReference type="InterPro" id="IPR041118">
    <property type="entry name" value="Rx_N"/>
</dbReference>
<dbReference type="EMBL" id="SMMG02000005">
    <property type="protein sequence ID" value="KAA3473102.1"/>
    <property type="molecule type" value="Genomic_DNA"/>
</dbReference>
<proteinExistence type="predicted"/>
<dbReference type="OrthoDB" id="1933539at2759"/>
<dbReference type="GO" id="GO:0006952">
    <property type="term" value="P:defense response"/>
    <property type="evidence" value="ECO:0007669"/>
    <property type="project" value="UniProtKB-KW"/>
</dbReference>
<reference evidence="6" key="1">
    <citation type="journal article" date="2019" name="Plant Biotechnol. J.">
        <title>Genome sequencing of the Australian wild diploid species Gossypium australe highlights disease resistance and delayed gland morphogenesis.</title>
        <authorList>
            <person name="Cai Y."/>
            <person name="Cai X."/>
            <person name="Wang Q."/>
            <person name="Wang P."/>
            <person name="Zhang Y."/>
            <person name="Cai C."/>
            <person name="Xu Y."/>
            <person name="Wang K."/>
            <person name="Zhou Z."/>
            <person name="Wang C."/>
            <person name="Geng S."/>
            <person name="Li B."/>
            <person name="Dong Q."/>
            <person name="Hou Y."/>
            <person name="Wang H."/>
            <person name="Ai P."/>
            <person name="Liu Z."/>
            <person name="Yi F."/>
            <person name="Sun M."/>
            <person name="An G."/>
            <person name="Cheng J."/>
            <person name="Zhang Y."/>
            <person name="Shi Q."/>
            <person name="Xie Y."/>
            <person name="Shi X."/>
            <person name="Chang Y."/>
            <person name="Huang F."/>
            <person name="Chen Y."/>
            <person name="Hong S."/>
            <person name="Mi L."/>
            <person name="Sun Q."/>
            <person name="Zhang L."/>
            <person name="Zhou B."/>
            <person name="Peng R."/>
            <person name="Zhang X."/>
            <person name="Liu F."/>
        </authorList>
    </citation>
    <scope>NUCLEOTIDE SEQUENCE [LARGE SCALE GENOMIC DNA]</scope>
    <source>
        <strain evidence="6">cv. PA1801</strain>
    </source>
</reference>
<name>A0A5B6VVZ5_9ROSI</name>
<evidence type="ECO:0000256" key="1">
    <source>
        <dbReference type="ARBA" id="ARBA00022737"/>
    </source>
</evidence>
<keyword evidence="1" id="KW-0677">Repeat</keyword>
<evidence type="ECO:0000313" key="5">
    <source>
        <dbReference type="EMBL" id="KAA3473102.1"/>
    </source>
</evidence>
<dbReference type="Proteomes" id="UP000325315">
    <property type="component" value="Unassembled WGS sequence"/>
</dbReference>
<dbReference type="GO" id="GO:0000166">
    <property type="term" value="F:nucleotide binding"/>
    <property type="evidence" value="ECO:0007669"/>
    <property type="project" value="UniProtKB-KW"/>
</dbReference>
<feature type="domain" description="Disease resistance N-terminal" evidence="4">
    <location>
        <begin position="9"/>
        <end position="86"/>
    </location>
</feature>
<organism evidence="5 6">
    <name type="scientific">Gossypium australe</name>
    <dbReference type="NCBI Taxonomy" id="47621"/>
    <lineage>
        <taxon>Eukaryota</taxon>
        <taxon>Viridiplantae</taxon>
        <taxon>Streptophyta</taxon>
        <taxon>Embryophyta</taxon>
        <taxon>Tracheophyta</taxon>
        <taxon>Spermatophyta</taxon>
        <taxon>Magnoliopsida</taxon>
        <taxon>eudicotyledons</taxon>
        <taxon>Gunneridae</taxon>
        <taxon>Pentapetalae</taxon>
        <taxon>rosids</taxon>
        <taxon>malvids</taxon>
        <taxon>Malvales</taxon>
        <taxon>Malvaceae</taxon>
        <taxon>Malvoideae</taxon>
        <taxon>Gossypium</taxon>
    </lineage>
</organism>
<gene>
    <name evidence="5" type="ORF">EPI10_023510</name>
</gene>
<comment type="caution">
    <text evidence="5">The sequence shown here is derived from an EMBL/GenBank/DDBJ whole genome shotgun (WGS) entry which is preliminary data.</text>
</comment>
<dbReference type="Gene3D" id="1.20.5.4130">
    <property type="match status" value="1"/>
</dbReference>
<evidence type="ECO:0000259" key="4">
    <source>
        <dbReference type="Pfam" id="PF18052"/>
    </source>
</evidence>
<evidence type="ECO:0000256" key="2">
    <source>
        <dbReference type="ARBA" id="ARBA00022741"/>
    </source>
</evidence>
<keyword evidence="6" id="KW-1185">Reference proteome</keyword>
<evidence type="ECO:0000313" key="6">
    <source>
        <dbReference type="Proteomes" id="UP000325315"/>
    </source>
</evidence>
<dbReference type="AlphaFoldDB" id="A0A5B6VVZ5"/>
<keyword evidence="3" id="KW-0611">Plant defense</keyword>